<dbReference type="InterPro" id="IPR043845">
    <property type="entry name" value="DUF5864"/>
</dbReference>
<dbReference type="EMBL" id="KY523104">
    <property type="protein sequence ID" value="QKU35104.1"/>
    <property type="molecule type" value="Genomic_DNA"/>
</dbReference>
<evidence type="ECO:0000313" key="1">
    <source>
        <dbReference type="EMBL" id="QKU35104.1"/>
    </source>
</evidence>
<organism evidence="1">
    <name type="scientific">Tupanvirus soda lake</name>
    <dbReference type="NCBI Taxonomy" id="2126985"/>
    <lineage>
        <taxon>Viruses</taxon>
        <taxon>Varidnaviria</taxon>
        <taxon>Bamfordvirae</taxon>
        <taxon>Nucleocytoviricota</taxon>
        <taxon>Megaviricetes</taxon>
        <taxon>Imitervirales</taxon>
        <taxon>Mimiviridae</taxon>
        <taxon>Megamimivirinae</taxon>
        <taxon>Tupanvirus</taxon>
        <taxon>Tupanvirus salinum</taxon>
    </lineage>
</organism>
<name>A0A6N1NJZ3_9VIRU</name>
<reference evidence="1" key="2">
    <citation type="journal article" date="2018" name="Nat. Commun.">
        <title>Tailed giant Tupanvirus possesses the most complete translational apparatus of the known virosphere.</title>
        <authorList>
            <person name="Abrahao J."/>
            <person name="Silva L."/>
            <person name="Silva L.S."/>
            <person name="Khalil J.Y.B."/>
            <person name="Rodrigues R."/>
            <person name="Arantes T."/>
            <person name="Assis F."/>
            <person name="Boratto P."/>
            <person name="Andrade M."/>
            <person name="Kroon E.G."/>
            <person name="Ribeiro B."/>
            <person name="Bergier I."/>
            <person name="Seligmann H."/>
            <person name="Ghigo E."/>
            <person name="Colson P."/>
            <person name="Levasseur A."/>
            <person name="Kroemer G."/>
            <person name="Raoult D."/>
            <person name="La Scola B."/>
        </authorList>
    </citation>
    <scope>NUCLEOTIDE SEQUENCE [LARGE SCALE GENOMIC DNA]</scope>
    <source>
        <strain evidence="1">Soda lake</strain>
    </source>
</reference>
<dbReference type="KEGG" id="vg:80518521"/>
<dbReference type="Pfam" id="PF19182">
    <property type="entry name" value="DUF5864"/>
    <property type="match status" value="1"/>
</dbReference>
<accession>A0A6N1NJZ3</accession>
<reference evidence="1" key="1">
    <citation type="submission" date="2017-01" db="EMBL/GenBank/DDBJ databases">
        <authorList>
            <person name="Assis F.L."/>
            <person name="Abrahao J.S."/>
            <person name="Silva L."/>
            <person name="Khalil J.B."/>
            <person name="Rodrigues R."/>
            <person name="Silva L.S."/>
            <person name="Arantes T."/>
            <person name="Boratto P."/>
            <person name="Andrade M."/>
            <person name="Kroon E.G."/>
            <person name="Ribeiro B."/>
            <person name="Bergier I."/>
            <person name="Seligmann H."/>
            <person name="Ghigo E."/>
            <person name="Colson P."/>
            <person name="Levasseur A."/>
            <person name="Raoult D."/>
            <person name="Scola B.L."/>
        </authorList>
    </citation>
    <scope>NUCLEOTIDE SEQUENCE</scope>
    <source>
        <strain evidence="1">Soda lake</strain>
    </source>
</reference>
<protein>
    <submittedName>
        <fullName evidence="1">Uncharacterized protein</fullName>
    </submittedName>
</protein>
<proteinExistence type="predicted"/>
<dbReference type="RefSeq" id="YP_010781757.1">
    <property type="nucleotide sequence ID" value="NC_075039.1"/>
</dbReference>
<sequence length="175" mass="21031">MQSLEEEIITKGDFDEMSRARKDYKTKTIAEKIKNIHTGCSYSFGKYVKFLSVPFDDVNFVCEVIKNTFFETDILFNVKVINYYILFKSRIYIKFYDPTTYPQKVKKDFNQLLFKHIKNDDSKILYIKGYIDRKNWLKAQCYTRNFNMILGQYGYKFSHNKKDDGLNKYHVYTIL</sequence>
<dbReference type="GeneID" id="80518521"/>